<keyword evidence="3" id="KW-1185">Reference proteome</keyword>
<evidence type="ECO:0000313" key="3">
    <source>
        <dbReference type="Proteomes" id="UP000253209"/>
    </source>
</evidence>
<comment type="caution">
    <text evidence="2">The sequence shown here is derived from an EMBL/GenBank/DDBJ whole genome shotgun (WGS) entry which is preliminary data.</text>
</comment>
<dbReference type="PROSITE" id="PS51257">
    <property type="entry name" value="PROKAR_LIPOPROTEIN"/>
    <property type="match status" value="1"/>
</dbReference>
<gene>
    <name evidence="2" type="ORF">DJ568_05630</name>
</gene>
<keyword evidence="1" id="KW-1133">Transmembrane helix</keyword>
<dbReference type="AlphaFoldDB" id="A0A367GU33"/>
<name>A0A367GU33_9SPHI</name>
<keyword evidence="1" id="KW-0472">Membrane</keyword>
<evidence type="ECO:0000313" key="2">
    <source>
        <dbReference type="EMBL" id="RCH56213.1"/>
    </source>
</evidence>
<organism evidence="2 3">
    <name type="scientific">Mucilaginibacter hurinus</name>
    <dbReference type="NCBI Taxonomy" id="2201324"/>
    <lineage>
        <taxon>Bacteria</taxon>
        <taxon>Pseudomonadati</taxon>
        <taxon>Bacteroidota</taxon>
        <taxon>Sphingobacteriia</taxon>
        <taxon>Sphingobacteriales</taxon>
        <taxon>Sphingobacteriaceae</taxon>
        <taxon>Mucilaginibacter</taxon>
    </lineage>
</organism>
<feature type="transmembrane region" description="Helical" evidence="1">
    <location>
        <begin position="33"/>
        <end position="55"/>
    </location>
</feature>
<feature type="transmembrane region" description="Helical" evidence="1">
    <location>
        <begin position="146"/>
        <end position="167"/>
    </location>
</feature>
<dbReference type="InterPro" id="IPR025250">
    <property type="entry name" value="DUF4199"/>
</dbReference>
<evidence type="ECO:0000256" key="1">
    <source>
        <dbReference type="SAM" id="Phobius"/>
    </source>
</evidence>
<dbReference type="OrthoDB" id="6384283at2"/>
<dbReference type="RefSeq" id="WP_114004250.1">
    <property type="nucleotide sequence ID" value="NZ_QGDC01000002.1"/>
</dbReference>
<accession>A0A367GU33</accession>
<reference evidence="2 3" key="1">
    <citation type="submission" date="2018-05" db="EMBL/GenBank/DDBJ databases">
        <title>Mucilaginibacter hurinus sp. nov., isolated from briquette warehouse soil.</title>
        <authorList>
            <person name="Choi L."/>
        </authorList>
    </citation>
    <scope>NUCLEOTIDE SEQUENCE [LARGE SCALE GENOMIC DNA]</scope>
    <source>
        <strain evidence="2 3">ZR32</strain>
    </source>
</reference>
<keyword evidence="1" id="KW-0812">Transmembrane</keyword>
<sequence length="176" mass="19507">MKKNVIVFGLIAGLIVSVVMLTAVIACYNNPDFTGSMVVGFLSMFVAFSFIYVGVKNYRDKYNGGQITFGKAFSMGLYIALVASTMYVVTWLFTYYLFIPDFMDKYVAHVIKDTQASGATAAELAQTRADMAIQAERYKNPVFVVMYTYMEILPVGILVALVSAFLLKRKNTVVAS</sequence>
<proteinExistence type="predicted"/>
<dbReference type="Proteomes" id="UP000253209">
    <property type="component" value="Unassembled WGS sequence"/>
</dbReference>
<dbReference type="EMBL" id="QGDC01000002">
    <property type="protein sequence ID" value="RCH56213.1"/>
    <property type="molecule type" value="Genomic_DNA"/>
</dbReference>
<feature type="transmembrane region" description="Helical" evidence="1">
    <location>
        <begin position="76"/>
        <end position="98"/>
    </location>
</feature>
<protein>
    <submittedName>
        <fullName evidence="2">DUF4199 domain-containing protein</fullName>
    </submittedName>
</protein>
<dbReference type="Pfam" id="PF13858">
    <property type="entry name" value="DUF4199"/>
    <property type="match status" value="1"/>
</dbReference>